<dbReference type="RefSeq" id="WP_313979824.1">
    <property type="nucleotide sequence ID" value="NZ_JASJOS010000006.1"/>
</dbReference>
<dbReference type="InterPro" id="IPR032466">
    <property type="entry name" value="Metal_Hydrolase"/>
</dbReference>
<gene>
    <name evidence="1" type="ORF">QNI16_14435</name>
</gene>
<proteinExistence type="predicted"/>
<evidence type="ECO:0000313" key="1">
    <source>
        <dbReference type="EMBL" id="MDJ1481695.1"/>
    </source>
</evidence>
<dbReference type="InterPro" id="IPR001130">
    <property type="entry name" value="TatD-like"/>
</dbReference>
<dbReference type="PANTHER" id="PTHR46124:SF2">
    <property type="entry name" value="D-AMINOACYL-TRNA DEACYLASE"/>
    <property type="match status" value="1"/>
</dbReference>
<keyword evidence="1" id="KW-0378">Hydrolase</keyword>
<dbReference type="GO" id="GO:0016788">
    <property type="term" value="F:hydrolase activity, acting on ester bonds"/>
    <property type="evidence" value="ECO:0007669"/>
    <property type="project" value="InterPro"/>
</dbReference>
<dbReference type="Gene3D" id="3.20.20.140">
    <property type="entry name" value="Metal-dependent hydrolases"/>
    <property type="match status" value="1"/>
</dbReference>
<name>A0AAE3QMH9_9BACT</name>
<dbReference type="AlphaFoldDB" id="A0AAE3QMH9"/>
<protein>
    <submittedName>
        <fullName evidence="1">TatD family hydrolase</fullName>
    </submittedName>
</protein>
<sequence length="244" mass="27994">MPNLHHNVQKNEVTMPYPFVNFHTHSSRQRDEIAFRNVRASERNSLSQTNEYISVGIHPWDVHLPDLDEQWHYVEKQAKEPSALLIGEAGLDRNAQATIDTQMEVFTKHISLAEQLQKPLVIHCVRAFPELIQLKKQKQSTVTWIVHGYNANLTIATQLLDHGFYFSLGSALLHTTSNAGQLLKVIPPDRFFLETDDKYITIEEIYQMASSILNNSIEALTKDIFTRVLNLFPEIAHTYTSSQK</sequence>
<evidence type="ECO:0000313" key="2">
    <source>
        <dbReference type="Proteomes" id="UP001241110"/>
    </source>
</evidence>
<reference evidence="1" key="1">
    <citation type="submission" date="2023-05" db="EMBL/GenBank/DDBJ databases">
        <authorList>
            <person name="Zhang X."/>
        </authorList>
    </citation>
    <scope>NUCLEOTIDE SEQUENCE</scope>
    <source>
        <strain evidence="1">YF14B1</strain>
    </source>
</reference>
<dbReference type="Proteomes" id="UP001241110">
    <property type="component" value="Unassembled WGS sequence"/>
</dbReference>
<accession>A0AAE3QMH9</accession>
<dbReference type="EMBL" id="JASJOS010000006">
    <property type="protein sequence ID" value="MDJ1481695.1"/>
    <property type="molecule type" value="Genomic_DNA"/>
</dbReference>
<comment type="caution">
    <text evidence="1">The sequence shown here is derived from an EMBL/GenBank/DDBJ whole genome shotgun (WGS) entry which is preliminary data.</text>
</comment>
<dbReference type="PANTHER" id="PTHR46124">
    <property type="entry name" value="D-AMINOACYL-TRNA DEACYLASE"/>
    <property type="match status" value="1"/>
</dbReference>
<dbReference type="SUPFAM" id="SSF51556">
    <property type="entry name" value="Metallo-dependent hydrolases"/>
    <property type="match status" value="1"/>
</dbReference>
<dbReference type="Pfam" id="PF01026">
    <property type="entry name" value="TatD_DNase"/>
    <property type="match status" value="1"/>
</dbReference>
<organism evidence="1 2">
    <name type="scientific">Xanthocytophaga flava</name>
    <dbReference type="NCBI Taxonomy" id="3048013"/>
    <lineage>
        <taxon>Bacteria</taxon>
        <taxon>Pseudomonadati</taxon>
        <taxon>Bacteroidota</taxon>
        <taxon>Cytophagia</taxon>
        <taxon>Cytophagales</taxon>
        <taxon>Rhodocytophagaceae</taxon>
        <taxon>Xanthocytophaga</taxon>
    </lineage>
</organism>